<gene>
    <name evidence="2" type="ORF">GE061_012220</name>
</gene>
<dbReference type="InterPro" id="IPR038884">
    <property type="entry name" value="CFAP61"/>
</dbReference>
<evidence type="ECO:0000313" key="2">
    <source>
        <dbReference type="EMBL" id="KAF6211706.1"/>
    </source>
</evidence>
<organism evidence="2 3">
    <name type="scientific">Apolygus lucorum</name>
    <name type="common">Small green plant bug</name>
    <name type="synonym">Lygocoris lucorum</name>
    <dbReference type="NCBI Taxonomy" id="248454"/>
    <lineage>
        <taxon>Eukaryota</taxon>
        <taxon>Metazoa</taxon>
        <taxon>Ecdysozoa</taxon>
        <taxon>Arthropoda</taxon>
        <taxon>Hexapoda</taxon>
        <taxon>Insecta</taxon>
        <taxon>Pterygota</taxon>
        <taxon>Neoptera</taxon>
        <taxon>Paraneoptera</taxon>
        <taxon>Hemiptera</taxon>
        <taxon>Heteroptera</taxon>
        <taxon>Panheteroptera</taxon>
        <taxon>Cimicomorpha</taxon>
        <taxon>Miridae</taxon>
        <taxon>Mirini</taxon>
        <taxon>Apolygus</taxon>
    </lineage>
</organism>
<accession>A0A8S9XUD7</accession>
<proteinExistence type="predicted"/>
<comment type="caution">
    <text evidence="2">The sequence shown here is derived from an EMBL/GenBank/DDBJ whole genome shotgun (WGS) entry which is preliminary data.</text>
</comment>
<sequence>MTYTSPDAPVDRAIDTKVEEGIDWTKVLNIDLLNITWRTAKISDFDAILQLVDENVRNIFEIDETGSKLLYLIEHSFYFLVAINFQGLIVGAVSVNDVPPLCYIAPAEWDSWLQKKFELYKFRYHNTLWIHFLAYTKRYKNVIFHCLLEPIFMRWSLVTKLAIYVPPKVKVRKKWICFFERVGTVVKPGPEESHMGVDSDSDEYPTNIYCVSRNRFLEPIFLKKAEEEDKEVIQKTLEKDHKKLVKRFGTKYLNKIITDPRYTTFIGST</sequence>
<dbReference type="AlphaFoldDB" id="A0A8S9XUD7"/>
<feature type="domain" description="Cilia- and flagella-associated protein 61 N-terminal" evidence="1">
    <location>
        <begin position="36"/>
        <end position="258"/>
    </location>
</feature>
<dbReference type="PANTHER" id="PTHR21178:SF8">
    <property type="entry name" value="CILIA- AND FLAGELLA-ASSOCIATED PROTEIN 61"/>
    <property type="match status" value="1"/>
</dbReference>
<dbReference type="Pfam" id="PF16092">
    <property type="entry name" value="CFAP61_N"/>
    <property type="match status" value="1"/>
</dbReference>
<name>A0A8S9XUD7_APOLU</name>
<reference evidence="2" key="1">
    <citation type="journal article" date="2021" name="Mol. Ecol. Resour.">
        <title>Apolygus lucorum genome provides insights into omnivorousness and mesophyll feeding.</title>
        <authorList>
            <person name="Liu Y."/>
            <person name="Liu H."/>
            <person name="Wang H."/>
            <person name="Huang T."/>
            <person name="Liu B."/>
            <person name="Yang B."/>
            <person name="Yin L."/>
            <person name="Li B."/>
            <person name="Zhang Y."/>
            <person name="Zhang S."/>
            <person name="Jiang F."/>
            <person name="Zhang X."/>
            <person name="Ren Y."/>
            <person name="Wang B."/>
            <person name="Wang S."/>
            <person name="Lu Y."/>
            <person name="Wu K."/>
            <person name="Fan W."/>
            <person name="Wang G."/>
        </authorList>
    </citation>
    <scope>NUCLEOTIDE SEQUENCE</scope>
    <source>
        <strain evidence="2">12Hb</strain>
    </source>
</reference>
<keyword evidence="3" id="KW-1185">Reference proteome</keyword>
<dbReference type="EMBL" id="WIXP02000004">
    <property type="protein sequence ID" value="KAF6211706.1"/>
    <property type="molecule type" value="Genomic_DNA"/>
</dbReference>
<evidence type="ECO:0000313" key="3">
    <source>
        <dbReference type="Proteomes" id="UP000466442"/>
    </source>
</evidence>
<feature type="non-terminal residue" evidence="2">
    <location>
        <position position="269"/>
    </location>
</feature>
<protein>
    <recommendedName>
        <fullName evidence="1">Cilia- and flagella-associated protein 61 N-terminal domain-containing protein</fullName>
    </recommendedName>
</protein>
<dbReference type="PANTHER" id="PTHR21178">
    <property type="entry name" value="CILIA- AND FLAGELLA-ASSOCIATED PROTEIN 61"/>
    <property type="match status" value="1"/>
</dbReference>
<dbReference type="Proteomes" id="UP000466442">
    <property type="component" value="Unassembled WGS sequence"/>
</dbReference>
<evidence type="ECO:0000259" key="1">
    <source>
        <dbReference type="Pfam" id="PF16092"/>
    </source>
</evidence>
<dbReference type="InterPro" id="IPR032151">
    <property type="entry name" value="CFAP61_N"/>
</dbReference>